<comment type="caution">
    <text evidence="1">The sequence shown here is derived from an EMBL/GenBank/DDBJ whole genome shotgun (WGS) entry which is preliminary data.</text>
</comment>
<sequence length="243" mass="27911">MPTSTLVAYIDRVPDEILLMILKLAMRNEYEFFPELCVQAIRSRRGGRLESEYKSAVRYFSLLQQSTHLNDWCIANRTSRRIRTMGREAFFSSKVFTVSSSFPNKLRNGTFSAFGNAFQQRLALRYIRYIVFEDAATTKPTLFLELPKIVHTLPQLASVVLWFGRGTSKTCRHIPEKDLKEFPMMLKQLFGDIGLASGAKLQVSLGYGLQWAEFEWGLGCYIYPRLRNRAALEAVKDPAWDTS</sequence>
<evidence type="ECO:0000313" key="1">
    <source>
        <dbReference type="EMBL" id="KAJ2991680.1"/>
    </source>
</evidence>
<evidence type="ECO:0000313" key="2">
    <source>
        <dbReference type="Proteomes" id="UP001143856"/>
    </source>
</evidence>
<protein>
    <submittedName>
        <fullName evidence="1">Uncharacterized protein</fullName>
    </submittedName>
</protein>
<organism evidence="1 2">
    <name type="scientific">Xylaria curta</name>
    <dbReference type="NCBI Taxonomy" id="42375"/>
    <lineage>
        <taxon>Eukaryota</taxon>
        <taxon>Fungi</taxon>
        <taxon>Dikarya</taxon>
        <taxon>Ascomycota</taxon>
        <taxon>Pezizomycotina</taxon>
        <taxon>Sordariomycetes</taxon>
        <taxon>Xylariomycetidae</taxon>
        <taxon>Xylariales</taxon>
        <taxon>Xylariaceae</taxon>
        <taxon>Xylaria</taxon>
    </lineage>
</organism>
<proteinExistence type="predicted"/>
<name>A0ACC1PIU3_9PEZI</name>
<gene>
    <name evidence="1" type="ORF">NUW58_g2433</name>
</gene>
<dbReference type="EMBL" id="JAPDGR010000315">
    <property type="protein sequence ID" value="KAJ2991680.1"/>
    <property type="molecule type" value="Genomic_DNA"/>
</dbReference>
<keyword evidence="2" id="KW-1185">Reference proteome</keyword>
<reference evidence="1" key="1">
    <citation type="submission" date="2022-10" db="EMBL/GenBank/DDBJ databases">
        <title>Genome Sequence of Xylaria curta.</title>
        <authorList>
            <person name="Buettner E."/>
        </authorList>
    </citation>
    <scope>NUCLEOTIDE SEQUENCE</scope>
    <source>
        <strain evidence="1">Babe10</strain>
    </source>
</reference>
<dbReference type="Proteomes" id="UP001143856">
    <property type="component" value="Unassembled WGS sequence"/>
</dbReference>
<accession>A0ACC1PIU3</accession>